<evidence type="ECO:0000313" key="3">
    <source>
        <dbReference type="EMBL" id="MEB3345228.1"/>
    </source>
</evidence>
<comment type="caution">
    <text evidence="3">The sequence shown here is derived from an EMBL/GenBank/DDBJ whole genome shotgun (WGS) entry which is preliminary data.</text>
</comment>
<sequence length="154" mass="18301">MSNNDSTWTSPKTLIAFIALIVSVFGNFYQYSSSENKLVLEKEKWRHEKEKLKLENKKLQNDLESYTVIRQNQSKLKEELTQVIGDIQVWESALFKDNIELTIMKNKTSTIDNDIMKKAHLKNIELVEWKIERKEKELENSRNRKSEIERIINK</sequence>
<gene>
    <name evidence="3" type="ORF">U6A24_07150</name>
</gene>
<evidence type="ECO:0000256" key="1">
    <source>
        <dbReference type="SAM" id="Coils"/>
    </source>
</evidence>
<organism evidence="3 4">
    <name type="scientific">Aquimarina gracilis</name>
    <dbReference type="NCBI Taxonomy" id="874422"/>
    <lineage>
        <taxon>Bacteria</taxon>
        <taxon>Pseudomonadati</taxon>
        <taxon>Bacteroidota</taxon>
        <taxon>Flavobacteriia</taxon>
        <taxon>Flavobacteriales</taxon>
        <taxon>Flavobacteriaceae</taxon>
        <taxon>Aquimarina</taxon>
    </lineage>
</organism>
<dbReference type="RefSeq" id="WP_324179259.1">
    <property type="nucleotide sequence ID" value="NZ_BAABAW010000008.1"/>
</dbReference>
<protein>
    <submittedName>
        <fullName evidence="3">Uncharacterized protein</fullName>
    </submittedName>
</protein>
<proteinExistence type="predicted"/>
<evidence type="ECO:0000256" key="2">
    <source>
        <dbReference type="SAM" id="Phobius"/>
    </source>
</evidence>
<name>A0ABU5ZU92_9FLAO</name>
<keyword evidence="4" id="KW-1185">Reference proteome</keyword>
<keyword evidence="2" id="KW-0812">Transmembrane</keyword>
<feature type="coiled-coil region" evidence="1">
    <location>
        <begin position="117"/>
        <end position="151"/>
    </location>
</feature>
<keyword evidence="2" id="KW-0472">Membrane</keyword>
<dbReference type="Proteomes" id="UP001327027">
    <property type="component" value="Unassembled WGS sequence"/>
</dbReference>
<evidence type="ECO:0000313" key="4">
    <source>
        <dbReference type="Proteomes" id="UP001327027"/>
    </source>
</evidence>
<keyword evidence="1" id="KW-0175">Coiled coil</keyword>
<keyword evidence="2" id="KW-1133">Transmembrane helix</keyword>
<feature type="transmembrane region" description="Helical" evidence="2">
    <location>
        <begin position="12"/>
        <end position="29"/>
    </location>
</feature>
<feature type="coiled-coil region" evidence="1">
    <location>
        <begin position="35"/>
        <end position="69"/>
    </location>
</feature>
<reference evidence="3 4" key="1">
    <citation type="journal article" date="2013" name="Int. J. Syst. Evol. Microbiol.">
        <title>Aquimarina gracilis sp. nov., isolated from the gut microflora of a mussel, Mytilus coruscus, and emended description of Aquimarina spongiae.</title>
        <authorList>
            <person name="Park S.C."/>
            <person name="Choe H.N."/>
            <person name="Baik K.S."/>
            <person name="Seong C.N."/>
        </authorList>
    </citation>
    <scope>NUCLEOTIDE SEQUENCE [LARGE SCALE GENOMIC DNA]</scope>
    <source>
        <strain evidence="3 4">PSC32</strain>
    </source>
</reference>
<dbReference type="EMBL" id="JAYKLX010000003">
    <property type="protein sequence ID" value="MEB3345228.1"/>
    <property type="molecule type" value="Genomic_DNA"/>
</dbReference>
<accession>A0ABU5ZU92</accession>